<proteinExistence type="predicted"/>
<reference evidence="4" key="1">
    <citation type="journal article" date="2019" name="Int. J. Syst. Evol. Microbiol.">
        <title>The Global Catalogue of Microorganisms (GCM) 10K type strain sequencing project: providing services to taxonomists for standard genome sequencing and annotation.</title>
        <authorList>
            <consortium name="The Broad Institute Genomics Platform"/>
            <consortium name="The Broad Institute Genome Sequencing Center for Infectious Disease"/>
            <person name="Wu L."/>
            <person name="Ma J."/>
        </authorList>
    </citation>
    <scope>NUCLEOTIDE SEQUENCE [LARGE SCALE GENOMIC DNA]</scope>
    <source>
        <strain evidence="4">JCM 10083</strain>
    </source>
</reference>
<feature type="domain" description="DUF6504" evidence="2">
    <location>
        <begin position="25"/>
        <end position="110"/>
    </location>
</feature>
<dbReference type="Proteomes" id="UP001596514">
    <property type="component" value="Unassembled WGS sequence"/>
</dbReference>
<name>A0ABW2TEV6_9ACTN</name>
<accession>A0ABW2TEV6</accession>
<dbReference type="Pfam" id="PF20114">
    <property type="entry name" value="DUF6504"/>
    <property type="match status" value="1"/>
</dbReference>
<keyword evidence="4" id="KW-1185">Reference proteome</keyword>
<evidence type="ECO:0000313" key="3">
    <source>
        <dbReference type="EMBL" id="MFC7606914.1"/>
    </source>
</evidence>
<gene>
    <name evidence="3" type="ORF">ACFQVD_43155</name>
</gene>
<dbReference type="InterPro" id="IPR045443">
    <property type="entry name" value="DUF6504"/>
</dbReference>
<evidence type="ECO:0000256" key="1">
    <source>
        <dbReference type="SAM" id="MobiDB-lite"/>
    </source>
</evidence>
<sequence length="110" mass="12854">MFDTTGPPSPGHSSEAPGRRGVLNRLYGDPVEVWTREGRPVRFAWRDQLYTVHRILDHWVVAREWWKVSDSDPGERRFWRAEAATDGRLGTYELRFDTAGEGWLLIRAWD</sequence>
<comment type="caution">
    <text evidence="3">The sequence shown here is derived from an EMBL/GenBank/DDBJ whole genome shotgun (WGS) entry which is preliminary data.</text>
</comment>
<feature type="region of interest" description="Disordered" evidence="1">
    <location>
        <begin position="1"/>
        <end position="22"/>
    </location>
</feature>
<evidence type="ECO:0000313" key="4">
    <source>
        <dbReference type="Proteomes" id="UP001596514"/>
    </source>
</evidence>
<protein>
    <submittedName>
        <fullName evidence="3">DUF6504 family protein</fullName>
    </submittedName>
</protein>
<evidence type="ECO:0000259" key="2">
    <source>
        <dbReference type="Pfam" id="PF20114"/>
    </source>
</evidence>
<dbReference type="RefSeq" id="WP_343966933.1">
    <property type="nucleotide sequence ID" value="NZ_BAAAGK010000045.1"/>
</dbReference>
<dbReference type="EMBL" id="JBHTEE010000001">
    <property type="protein sequence ID" value="MFC7606914.1"/>
    <property type="molecule type" value="Genomic_DNA"/>
</dbReference>
<organism evidence="3 4">
    <name type="scientific">Streptosporangium amethystogenes subsp. fukuiense</name>
    <dbReference type="NCBI Taxonomy" id="698418"/>
    <lineage>
        <taxon>Bacteria</taxon>
        <taxon>Bacillati</taxon>
        <taxon>Actinomycetota</taxon>
        <taxon>Actinomycetes</taxon>
        <taxon>Streptosporangiales</taxon>
        <taxon>Streptosporangiaceae</taxon>
        <taxon>Streptosporangium</taxon>
    </lineage>
</organism>